<accession>A0A9W8MUS6</accession>
<gene>
    <name evidence="3" type="ORF">NLJ89_g6290</name>
</gene>
<keyword evidence="1" id="KW-0175">Coiled coil</keyword>
<organism evidence="3 4">
    <name type="scientific">Agrocybe chaxingu</name>
    <dbReference type="NCBI Taxonomy" id="84603"/>
    <lineage>
        <taxon>Eukaryota</taxon>
        <taxon>Fungi</taxon>
        <taxon>Dikarya</taxon>
        <taxon>Basidiomycota</taxon>
        <taxon>Agaricomycotina</taxon>
        <taxon>Agaricomycetes</taxon>
        <taxon>Agaricomycetidae</taxon>
        <taxon>Agaricales</taxon>
        <taxon>Agaricineae</taxon>
        <taxon>Strophariaceae</taxon>
        <taxon>Agrocybe</taxon>
    </lineage>
</organism>
<evidence type="ECO:0000313" key="3">
    <source>
        <dbReference type="EMBL" id="KAJ3507461.1"/>
    </source>
</evidence>
<dbReference type="Proteomes" id="UP001148786">
    <property type="component" value="Unassembled WGS sequence"/>
</dbReference>
<sequence length="509" mass="57889">MPSAPKGPVSSTPQAPIPPVASAPEGPVSLIPQPPIPPAEPVIQTPDFDMEEIGGQEPSPAAPRPSPLKLPRINLRELGKRRKHQRGVTRLQSFTVRPLSIALPPPTNVPKLPRRGDEDRDEDENANNDEEDLGNEGDTEEDNEEPFVFTEKTLQKMINVAMKETFGQNPPSKDRKRGAGTAIKRKHKSEEVQAEKKADKHYERTTFLGLVNNIMSEIFDAQVLDDYMLHLPPSADEIFTFYNGGPGPKLEGLHIDMRGKISSKWNECVTDILLDEVLKRRTSEAYELLPKRSRAYFREIIREKLERARGAWKNGQPKMKENGDIESIIEVENRVVEARNKKEKLGRAYTRRTNRLKRRLEIVRKKIELLKEAGDFEEAARWEYLEELLMELGEEGMSSDESEGEDDDTAVETVLYVAEMPWRPNISQELSIIEGERNDVGIFNRKGAKPTKRLRGVRKIASRRDAPPGRARAVYDDKWYGALTAQQRKRLGARQTEFRLKVIQAFRVP</sequence>
<dbReference type="AlphaFoldDB" id="A0A9W8MUS6"/>
<evidence type="ECO:0000313" key="4">
    <source>
        <dbReference type="Proteomes" id="UP001148786"/>
    </source>
</evidence>
<keyword evidence="4" id="KW-1185">Reference proteome</keyword>
<feature type="compositionally biased region" description="Basic residues" evidence="2">
    <location>
        <begin position="174"/>
        <end position="187"/>
    </location>
</feature>
<dbReference type="EMBL" id="JANKHO010000657">
    <property type="protein sequence ID" value="KAJ3507461.1"/>
    <property type="molecule type" value="Genomic_DNA"/>
</dbReference>
<reference evidence="3" key="1">
    <citation type="submission" date="2022-07" db="EMBL/GenBank/DDBJ databases">
        <title>Genome Sequence of Agrocybe chaxingu.</title>
        <authorList>
            <person name="Buettner E."/>
        </authorList>
    </citation>
    <scope>NUCLEOTIDE SEQUENCE</scope>
    <source>
        <strain evidence="3">MP-N11</strain>
    </source>
</reference>
<feature type="region of interest" description="Disordered" evidence="2">
    <location>
        <begin position="1"/>
        <end position="146"/>
    </location>
</feature>
<evidence type="ECO:0000256" key="1">
    <source>
        <dbReference type="SAM" id="Coils"/>
    </source>
</evidence>
<dbReference type="OrthoDB" id="3070190at2759"/>
<proteinExistence type="predicted"/>
<name>A0A9W8MUS6_9AGAR</name>
<feature type="region of interest" description="Disordered" evidence="2">
    <location>
        <begin position="165"/>
        <end position="197"/>
    </location>
</feature>
<feature type="compositionally biased region" description="Basic and acidic residues" evidence="2">
    <location>
        <begin position="188"/>
        <end position="197"/>
    </location>
</feature>
<evidence type="ECO:0000256" key="2">
    <source>
        <dbReference type="SAM" id="MobiDB-lite"/>
    </source>
</evidence>
<feature type="coiled-coil region" evidence="1">
    <location>
        <begin position="328"/>
        <end position="373"/>
    </location>
</feature>
<comment type="caution">
    <text evidence="3">The sequence shown here is derived from an EMBL/GenBank/DDBJ whole genome shotgun (WGS) entry which is preliminary data.</text>
</comment>
<protein>
    <submittedName>
        <fullName evidence="3">Uncharacterized protein</fullName>
    </submittedName>
</protein>
<feature type="compositionally biased region" description="Acidic residues" evidence="2">
    <location>
        <begin position="119"/>
        <end position="145"/>
    </location>
</feature>